<evidence type="ECO:0000256" key="5">
    <source>
        <dbReference type="PROSITE-ProRule" id="PRU00042"/>
    </source>
</evidence>
<dbReference type="GO" id="GO:0000977">
    <property type="term" value="F:RNA polymerase II transcription regulatory region sequence-specific DNA binding"/>
    <property type="evidence" value="ECO:0007669"/>
    <property type="project" value="TreeGrafter"/>
</dbReference>
<keyword evidence="1" id="KW-0479">Metal-binding</keyword>
<sequence>MKRKGHLAVFENILEESTSKNQQHDDDSNDLIEEEETERVKVSTKLINLKREPRLMLCKYKRCSECFTDYYQFNKHLTQHIKKQEDNTECQFGDCDFRPINTLHALQHISLHGYNEKLRNLGEIVARRNSLPDCFMEYAYNYPTNIETYACEWEDCGMIMETYCDFLFHIKMHVNGNPRKAESIKCGWQGCSKTVPMLYQLTKHIPVHTKEKYIACPTCGNSFSSQIRYSDHRSKQLPIEKQNYKCSQCSKHFATENLLRDHVRAHINQYKCSLCDMTCPKPSNLAIHMRYRHLNERPFKCNLCDHASITKQNLEMHLITHCAEKLLACDECDFKCRSMVGLDKHIQREHGQNYGQKFECHICQNQYNRGGVLTKHLIKAHGVQWPSGHSRFRYKEDPDGICRLQTIRYETVDVIKEILKSKNEPPTPSHKKFKCFLSEKQSANGQTSFEAKIEEVTLGTTVNSKEEKPKKIIPTSNNVLLTISDLDDLGNVVTEVTESHKVICKEEFDYVDEKFLELN</sequence>
<evidence type="ECO:0000256" key="3">
    <source>
        <dbReference type="ARBA" id="ARBA00022771"/>
    </source>
</evidence>
<keyword evidence="2" id="KW-0677">Repeat</keyword>
<accession>A0AAW1TIF3</accession>
<dbReference type="InterPro" id="IPR036236">
    <property type="entry name" value="Znf_C2H2_sf"/>
</dbReference>
<dbReference type="EMBL" id="JARQZJ010000001">
    <property type="protein sequence ID" value="KAK9869734.1"/>
    <property type="molecule type" value="Genomic_DNA"/>
</dbReference>
<evidence type="ECO:0000259" key="6">
    <source>
        <dbReference type="PROSITE" id="PS50157"/>
    </source>
</evidence>
<evidence type="ECO:0000256" key="4">
    <source>
        <dbReference type="ARBA" id="ARBA00022833"/>
    </source>
</evidence>
<comment type="caution">
    <text evidence="7">The sequence shown here is derived from an EMBL/GenBank/DDBJ whole genome shotgun (WGS) entry which is preliminary data.</text>
</comment>
<feature type="domain" description="C2H2-type" evidence="6">
    <location>
        <begin position="358"/>
        <end position="386"/>
    </location>
</feature>
<feature type="domain" description="C2H2-type" evidence="6">
    <location>
        <begin position="149"/>
        <end position="178"/>
    </location>
</feature>
<name>A0AAW1TIF3_9CUCU</name>
<dbReference type="SMART" id="SM00355">
    <property type="entry name" value="ZnF_C2H2"/>
    <property type="match status" value="10"/>
</dbReference>
<dbReference type="AlphaFoldDB" id="A0AAW1TIF3"/>
<dbReference type="InterPro" id="IPR013087">
    <property type="entry name" value="Znf_C2H2_type"/>
</dbReference>
<reference evidence="7 8" key="1">
    <citation type="submission" date="2023-03" db="EMBL/GenBank/DDBJ databases">
        <title>Genome insight into feeding habits of ladybird beetles.</title>
        <authorList>
            <person name="Li H.-S."/>
            <person name="Huang Y.-H."/>
            <person name="Pang H."/>
        </authorList>
    </citation>
    <scope>NUCLEOTIDE SEQUENCE [LARGE SCALE GENOMIC DNA]</scope>
    <source>
        <strain evidence="7">SYSU_2023b</strain>
        <tissue evidence="7">Whole body</tissue>
    </source>
</reference>
<feature type="domain" description="C2H2-type" evidence="6">
    <location>
        <begin position="299"/>
        <end position="326"/>
    </location>
</feature>
<dbReference type="Proteomes" id="UP001431783">
    <property type="component" value="Unassembled WGS sequence"/>
</dbReference>
<dbReference type="GO" id="GO:0005634">
    <property type="term" value="C:nucleus"/>
    <property type="evidence" value="ECO:0007669"/>
    <property type="project" value="TreeGrafter"/>
</dbReference>
<proteinExistence type="predicted"/>
<dbReference type="Gene3D" id="3.30.160.60">
    <property type="entry name" value="Classic Zinc Finger"/>
    <property type="match status" value="4"/>
</dbReference>
<dbReference type="PROSITE" id="PS50157">
    <property type="entry name" value="ZINC_FINGER_C2H2_2"/>
    <property type="match status" value="6"/>
</dbReference>
<gene>
    <name evidence="7" type="ORF">WA026_003470</name>
</gene>
<evidence type="ECO:0000256" key="1">
    <source>
        <dbReference type="ARBA" id="ARBA00022723"/>
    </source>
</evidence>
<dbReference type="Pfam" id="PF00096">
    <property type="entry name" value="zf-C2H2"/>
    <property type="match status" value="2"/>
</dbReference>
<dbReference type="PANTHER" id="PTHR24409:SF295">
    <property type="entry name" value="AZ2-RELATED"/>
    <property type="match status" value="1"/>
</dbReference>
<dbReference type="PANTHER" id="PTHR24409">
    <property type="entry name" value="ZINC FINGER PROTEIN 142"/>
    <property type="match status" value="1"/>
</dbReference>
<evidence type="ECO:0000313" key="8">
    <source>
        <dbReference type="Proteomes" id="UP001431783"/>
    </source>
</evidence>
<evidence type="ECO:0000313" key="7">
    <source>
        <dbReference type="EMBL" id="KAK9869734.1"/>
    </source>
</evidence>
<dbReference type="PROSITE" id="PS00028">
    <property type="entry name" value="ZINC_FINGER_C2H2_1"/>
    <property type="match status" value="6"/>
</dbReference>
<evidence type="ECO:0000256" key="2">
    <source>
        <dbReference type="ARBA" id="ARBA00022737"/>
    </source>
</evidence>
<feature type="domain" description="C2H2-type" evidence="6">
    <location>
        <begin position="270"/>
        <end position="298"/>
    </location>
</feature>
<dbReference type="GO" id="GO:0000981">
    <property type="term" value="F:DNA-binding transcription factor activity, RNA polymerase II-specific"/>
    <property type="evidence" value="ECO:0007669"/>
    <property type="project" value="TreeGrafter"/>
</dbReference>
<dbReference type="GO" id="GO:0008270">
    <property type="term" value="F:zinc ion binding"/>
    <property type="evidence" value="ECO:0007669"/>
    <property type="project" value="UniProtKB-KW"/>
</dbReference>
<protein>
    <recommendedName>
        <fullName evidence="6">C2H2-type domain-containing protein</fullName>
    </recommendedName>
</protein>
<feature type="domain" description="C2H2-type" evidence="6">
    <location>
        <begin position="244"/>
        <end position="271"/>
    </location>
</feature>
<dbReference type="SUPFAM" id="SSF57667">
    <property type="entry name" value="beta-beta-alpha zinc fingers"/>
    <property type="match status" value="4"/>
</dbReference>
<organism evidence="7 8">
    <name type="scientific">Henosepilachna vigintioctopunctata</name>
    <dbReference type="NCBI Taxonomy" id="420089"/>
    <lineage>
        <taxon>Eukaryota</taxon>
        <taxon>Metazoa</taxon>
        <taxon>Ecdysozoa</taxon>
        <taxon>Arthropoda</taxon>
        <taxon>Hexapoda</taxon>
        <taxon>Insecta</taxon>
        <taxon>Pterygota</taxon>
        <taxon>Neoptera</taxon>
        <taxon>Endopterygota</taxon>
        <taxon>Coleoptera</taxon>
        <taxon>Polyphaga</taxon>
        <taxon>Cucujiformia</taxon>
        <taxon>Coccinelloidea</taxon>
        <taxon>Coccinellidae</taxon>
        <taxon>Epilachninae</taxon>
        <taxon>Epilachnini</taxon>
        <taxon>Henosepilachna</taxon>
    </lineage>
</organism>
<keyword evidence="3 5" id="KW-0863">Zinc-finger</keyword>
<keyword evidence="4" id="KW-0862">Zinc</keyword>
<feature type="domain" description="C2H2-type" evidence="6">
    <location>
        <begin position="184"/>
        <end position="213"/>
    </location>
</feature>
<keyword evidence="8" id="KW-1185">Reference proteome</keyword>